<dbReference type="EMBL" id="AWWV01009216">
    <property type="protein sequence ID" value="OMO87446.1"/>
    <property type="molecule type" value="Genomic_DNA"/>
</dbReference>
<dbReference type="AlphaFoldDB" id="A0A1R3IXZ3"/>
<proteinExistence type="predicted"/>
<dbReference type="Proteomes" id="UP000188268">
    <property type="component" value="Unassembled WGS sequence"/>
</dbReference>
<dbReference type="Gramene" id="OMO87446">
    <property type="protein sequence ID" value="OMO87446"/>
    <property type="gene ID" value="CCACVL1_09019"/>
</dbReference>
<protein>
    <submittedName>
        <fullName evidence="1">Uncharacterized protein</fullName>
    </submittedName>
</protein>
<sequence>MASCSLHQPEKPDFVAPKGVLIVFRGLNKAQD</sequence>
<comment type="caution">
    <text evidence="1">The sequence shown here is derived from an EMBL/GenBank/DDBJ whole genome shotgun (WGS) entry which is preliminary data.</text>
</comment>
<reference evidence="1 2" key="1">
    <citation type="submission" date="2013-09" db="EMBL/GenBank/DDBJ databases">
        <title>Corchorus capsularis genome sequencing.</title>
        <authorList>
            <person name="Alam M."/>
            <person name="Haque M.S."/>
            <person name="Islam M.S."/>
            <person name="Emdad E.M."/>
            <person name="Islam M.M."/>
            <person name="Ahmed B."/>
            <person name="Halim A."/>
            <person name="Hossen Q.M.M."/>
            <person name="Hossain M.Z."/>
            <person name="Ahmed R."/>
            <person name="Khan M.M."/>
            <person name="Islam R."/>
            <person name="Rashid M.M."/>
            <person name="Khan S.A."/>
            <person name="Rahman M.S."/>
            <person name="Alam M."/>
        </authorList>
    </citation>
    <scope>NUCLEOTIDE SEQUENCE [LARGE SCALE GENOMIC DNA]</scope>
    <source>
        <strain evidence="2">cv. CVL-1</strain>
        <tissue evidence="1">Whole seedling</tissue>
    </source>
</reference>
<name>A0A1R3IXZ3_COCAP</name>
<organism evidence="1 2">
    <name type="scientific">Corchorus capsularis</name>
    <name type="common">Jute</name>
    <dbReference type="NCBI Taxonomy" id="210143"/>
    <lineage>
        <taxon>Eukaryota</taxon>
        <taxon>Viridiplantae</taxon>
        <taxon>Streptophyta</taxon>
        <taxon>Embryophyta</taxon>
        <taxon>Tracheophyta</taxon>
        <taxon>Spermatophyta</taxon>
        <taxon>Magnoliopsida</taxon>
        <taxon>eudicotyledons</taxon>
        <taxon>Gunneridae</taxon>
        <taxon>Pentapetalae</taxon>
        <taxon>rosids</taxon>
        <taxon>malvids</taxon>
        <taxon>Malvales</taxon>
        <taxon>Malvaceae</taxon>
        <taxon>Grewioideae</taxon>
        <taxon>Apeibeae</taxon>
        <taxon>Corchorus</taxon>
    </lineage>
</organism>
<accession>A0A1R3IXZ3</accession>
<evidence type="ECO:0000313" key="2">
    <source>
        <dbReference type="Proteomes" id="UP000188268"/>
    </source>
</evidence>
<gene>
    <name evidence="1" type="ORF">CCACVL1_09019</name>
</gene>
<keyword evidence="2" id="KW-1185">Reference proteome</keyword>
<evidence type="ECO:0000313" key="1">
    <source>
        <dbReference type="EMBL" id="OMO87446.1"/>
    </source>
</evidence>